<feature type="compositionally biased region" description="Basic residues" evidence="8">
    <location>
        <begin position="1"/>
        <end position="19"/>
    </location>
</feature>
<dbReference type="Pfam" id="PF02554">
    <property type="entry name" value="CstA"/>
    <property type="match status" value="2"/>
</dbReference>
<evidence type="ECO:0000313" key="11">
    <source>
        <dbReference type="EMBL" id="ERK55907.1"/>
    </source>
</evidence>
<feature type="transmembrane region" description="Helical" evidence="9">
    <location>
        <begin position="311"/>
        <end position="329"/>
    </location>
</feature>
<comment type="similarity">
    <text evidence="2">Belongs to the peptide transporter carbon starvation (CstA) (TC 2.A.114) family.</text>
</comment>
<feature type="transmembrane region" description="Helical" evidence="9">
    <location>
        <begin position="698"/>
        <end position="718"/>
    </location>
</feature>
<evidence type="ECO:0000256" key="8">
    <source>
        <dbReference type="SAM" id="MobiDB-lite"/>
    </source>
</evidence>
<feature type="transmembrane region" description="Helical" evidence="9">
    <location>
        <begin position="590"/>
        <end position="610"/>
    </location>
</feature>
<keyword evidence="6 9" id="KW-1133">Transmembrane helix</keyword>
<keyword evidence="3" id="KW-0813">Transport</keyword>
<feature type="transmembrane region" description="Helical" evidence="9">
    <location>
        <begin position="406"/>
        <end position="431"/>
    </location>
</feature>
<feature type="transmembrane region" description="Helical" evidence="9">
    <location>
        <begin position="123"/>
        <end position="141"/>
    </location>
</feature>
<dbReference type="Proteomes" id="UP000017052">
    <property type="component" value="Unassembled WGS sequence"/>
</dbReference>
<organism evidence="11 12">
    <name type="scientific">Propionibacterium acidifaciens F0233</name>
    <dbReference type="NCBI Taxonomy" id="553198"/>
    <lineage>
        <taxon>Bacteria</taxon>
        <taxon>Bacillati</taxon>
        <taxon>Actinomycetota</taxon>
        <taxon>Actinomycetes</taxon>
        <taxon>Propionibacteriales</taxon>
        <taxon>Propionibacteriaceae</taxon>
        <taxon>Propionibacterium</taxon>
    </lineage>
</organism>
<feature type="domain" description="CstA N-terminal" evidence="10">
    <location>
        <begin position="544"/>
        <end position="716"/>
    </location>
</feature>
<keyword evidence="4" id="KW-1003">Cell membrane</keyword>
<feature type="transmembrane region" description="Helical" evidence="9">
    <location>
        <begin position="636"/>
        <end position="655"/>
    </location>
</feature>
<evidence type="ECO:0000256" key="9">
    <source>
        <dbReference type="SAM" id="Phobius"/>
    </source>
</evidence>
<feature type="region of interest" description="Disordered" evidence="8">
    <location>
        <begin position="1"/>
        <end position="42"/>
    </location>
</feature>
<evidence type="ECO:0000256" key="4">
    <source>
        <dbReference type="ARBA" id="ARBA00022475"/>
    </source>
</evidence>
<feature type="transmembrane region" description="Helical" evidence="9">
    <location>
        <begin position="377"/>
        <end position="394"/>
    </location>
</feature>
<gene>
    <name evidence="11" type="ORF">HMPREF0682_1465</name>
</gene>
<evidence type="ECO:0000259" key="10">
    <source>
        <dbReference type="Pfam" id="PF02554"/>
    </source>
</evidence>
<feature type="transmembrane region" description="Helical" evidence="9">
    <location>
        <begin position="182"/>
        <end position="202"/>
    </location>
</feature>
<comment type="subcellular location">
    <subcellularLocation>
        <location evidence="1">Cell membrane</location>
        <topology evidence="1">Multi-pass membrane protein</topology>
    </subcellularLocation>
</comment>
<feature type="transmembrane region" description="Helical" evidence="9">
    <location>
        <begin position="452"/>
        <end position="475"/>
    </location>
</feature>
<evidence type="ECO:0000256" key="6">
    <source>
        <dbReference type="ARBA" id="ARBA00022989"/>
    </source>
</evidence>
<feature type="transmembrane region" description="Helical" evidence="9">
    <location>
        <begin position="344"/>
        <end position="365"/>
    </location>
</feature>
<accession>U2RZ87</accession>
<dbReference type="PANTHER" id="PTHR30252">
    <property type="entry name" value="INNER MEMBRANE PEPTIDE TRANSPORTER"/>
    <property type="match status" value="1"/>
</dbReference>
<dbReference type="InterPro" id="IPR003706">
    <property type="entry name" value="CstA_N"/>
</dbReference>
<comment type="caution">
    <text evidence="11">The sequence shown here is derived from an EMBL/GenBank/DDBJ whole genome shotgun (WGS) entry which is preliminary data.</text>
</comment>
<name>U2RZ87_9ACTN</name>
<evidence type="ECO:0000256" key="7">
    <source>
        <dbReference type="ARBA" id="ARBA00023136"/>
    </source>
</evidence>
<feature type="domain" description="CstA N-terminal" evidence="10">
    <location>
        <begin position="123"/>
        <end position="516"/>
    </location>
</feature>
<feature type="transmembrane region" description="Helical" evidence="9">
    <location>
        <begin position="766"/>
        <end position="786"/>
    </location>
</feature>
<dbReference type="PANTHER" id="PTHR30252:SF3">
    <property type="entry name" value="PYRUVATE_PROTON SYMPORTER BTST"/>
    <property type="match status" value="1"/>
</dbReference>
<evidence type="ECO:0000313" key="12">
    <source>
        <dbReference type="Proteomes" id="UP000017052"/>
    </source>
</evidence>
<evidence type="ECO:0000256" key="3">
    <source>
        <dbReference type="ARBA" id="ARBA00022448"/>
    </source>
</evidence>
<dbReference type="EMBL" id="ACVN02000170">
    <property type="protein sequence ID" value="ERK55907.1"/>
    <property type="molecule type" value="Genomic_DNA"/>
</dbReference>
<keyword evidence="5 9" id="KW-0812">Transmembrane</keyword>
<feature type="transmembrane region" description="Helical" evidence="9">
    <location>
        <begin position="208"/>
        <end position="229"/>
    </location>
</feature>
<feature type="transmembrane region" description="Helical" evidence="9">
    <location>
        <begin position="96"/>
        <end position="117"/>
    </location>
</feature>
<feature type="transmembrane region" description="Helical" evidence="9">
    <location>
        <begin position="250"/>
        <end position="275"/>
    </location>
</feature>
<feature type="transmembrane region" description="Helical" evidence="9">
    <location>
        <begin position="667"/>
        <end position="691"/>
    </location>
</feature>
<feature type="compositionally biased region" description="Basic and acidic residues" evidence="8">
    <location>
        <begin position="20"/>
        <end position="30"/>
    </location>
</feature>
<evidence type="ECO:0000256" key="5">
    <source>
        <dbReference type="ARBA" id="ARBA00022692"/>
    </source>
</evidence>
<evidence type="ECO:0000256" key="1">
    <source>
        <dbReference type="ARBA" id="ARBA00004651"/>
    </source>
</evidence>
<dbReference type="AlphaFoldDB" id="U2RZ87"/>
<keyword evidence="12" id="KW-1185">Reference proteome</keyword>
<dbReference type="GO" id="GO:0009267">
    <property type="term" value="P:cellular response to starvation"/>
    <property type="evidence" value="ECO:0007669"/>
    <property type="project" value="InterPro"/>
</dbReference>
<keyword evidence="7 9" id="KW-0472">Membrane</keyword>
<evidence type="ECO:0000256" key="2">
    <source>
        <dbReference type="ARBA" id="ARBA00007755"/>
    </source>
</evidence>
<protein>
    <submittedName>
        <fullName evidence="11">Carbon starvation protein CstA</fullName>
    </submittedName>
</protein>
<dbReference type="GO" id="GO:0005886">
    <property type="term" value="C:plasma membrane"/>
    <property type="evidence" value="ECO:0007669"/>
    <property type="project" value="UniProtKB-SubCell"/>
</dbReference>
<sequence length="857" mass="92777">MPGPRRRRPHRCGPRRRIRPRSDRGRDPGRRLRPGRPGRPSLQASGQIQVISFMAEQTSASALPTYTPEEERRVIRNSKGVPVGIRPDSRWTPRRIVLWVAITALGVLGWTMLAAVRGERVDTIWFVITAVCTYVIAYRFYALYVQRTIMRPDDTNATPSERINNGKDFDPTNRIVLYGHHFAAIAGAGPLVGPVLAAQMGYLPGTLWIIVGVCLAGAIQDMLVLFFSMRRGGRSLGQMATDEIGKVGGIVATVIVFVMLMIVLAVLAMICVNALAASPWGVFSVGCTIPIAIAMGLWLRFVQPGRITQVSIVGFVILIGVIVAGRWVADSAFGRAHLHLSPTALVWAMIVYGFFAAVLPVWMLLTPRDYLSTFMKVGTIVVLALGILIVRPIVEMPAVTEFATNTAGPVFAGSIFPFLFITIACGALSGMHAMVSSGTSPKMIQKESQTRMIGYGGMLMESFVAVMAMAAAVSLNQGIYFGMNTSTATVDKLAGSAVVQSAGNREDITAEAVQNLGVTDVHGDRIRATWETWDENGNTITVHDGDAYRAVAEDVGETSIVSRTGGAPTLAVGMAHILHQVGGGRTMMGFWYHFAIMFEALFILSAVDAVTRVARFQLSDALGNAIPRFADPSWRVGAWITTAIVVAAWGSLLLMGVTDPRGGIQTLYPLFGIANQLIAAVALLVVTVMVVRKGYARYVWIPIIPLVFDTVVTFVASWQKIFSHDSALGYWQQWRDARAKLASLTDADQIAVQRAIERNTFIQGTLSIVFLVTVAFVMACGIVRVVRTLRTGDPSTSEDPRQESNFFAPCTFVPSALDRKCAAEYEVVGDPALIPGLKQAERAARLQTAGTGTGDGT</sequence>
<feature type="transmembrane region" description="Helical" evidence="9">
    <location>
        <begin position="281"/>
        <end position="299"/>
    </location>
</feature>
<dbReference type="InterPro" id="IPR051605">
    <property type="entry name" value="CstA"/>
</dbReference>
<proteinExistence type="inferred from homology"/>
<reference evidence="11" key="1">
    <citation type="submission" date="2013-08" db="EMBL/GenBank/DDBJ databases">
        <authorList>
            <person name="Durkin A.S."/>
            <person name="Haft D.R."/>
            <person name="McCorrison J."/>
            <person name="Torralba M."/>
            <person name="Gillis M."/>
            <person name="Haft D.H."/>
            <person name="Methe B."/>
            <person name="Sutton G."/>
            <person name="Nelson K.E."/>
        </authorList>
    </citation>
    <scope>NUCLEOTIDE SEQUENCE [LARGE SCALE GENOMIC DNA]</scope>
    <source>
        <strain evidence="11">F0233</strain>
    </source>
</reference>